<organism evidence="1">
    <name type="scientific">Oryza brachyantha</name>
    <name type="common">malo sina</name>
    <dbReference type="NCBI Taxonomy" id="4533"/>
    <lineage>
        <taxon>Eukaryota</taxon>
        <taxon>Viridiplantae</taxon>
        <taxon>Streptophyta</taxon>
        <taxon>Embryophyta</taxon>
        <taxon>Tracheophyta</taxon>
        <taxon>Spermatophyta</taxon>
        <taxon>Magnoliopsida</taxon>
        <taxon>Liliopsida</taxon>
        <taxon>Poales</taxon>
        <taxon>Poaceae</taxon>
        <taxon>BOP clade</taxon>
        <taxon>Oryzoideae</taxon>
        <taxon>Oryzeae</taxon>
        <taxon>Oryzinae</taxon>
        <taxon>Oryza</taxon>
    </lineage>
</organism>
<reference evidence="1" key="1">
    <citation type="journal article" date="2013" name="Nat. Commun.">
        <title>Whole-genome sequencing of Oryza brachyantha reveals mechanisms underlying Oryza genome evolution.</title>
        <authorList>
            <person name="Chen J."/>
            <person name="Huang Q."/>
            <person name="Gao D."/>
            <person name="Wang J."/>
            <person name="Lang Y."/>
            <person name="Liu T."/>
            <person name="Li B."/>
            <person name="Bai Z."/>
            <person name="Luis Goicoechea J."/>
            <person name="Liang C."/>
            <person name="Chen C."/>
            <person name="Zhang W."/>
            <person name="Sun S."/>
            <person name="Liao Y."/>
            <person name="Zhang X."/>
            <person name="Yang L."/>
            <person name="Song C."/>
            <person name="Wang M."/>
            <person name="Shi J."/>
            <person name="Liu G."/>
            <person name="Liu J."/>
            <person name="Zhou H."/>
            <person name="Zhou W."/>
            <person name="Yu Q."/>
            <person name="An N."/>
            <person name="Chen Y."/>
            <person name="Cai Q."/>
            <person name="Wang B."/>
            <person name="Liu B."/>
            <person name="Min J."/>
            <person name="Huang Y."/>
            <person name="Wu H."/>
            <person name="Li Z."/>
            <person name="Zhang Y."/>
            <person name="Yin Y."/>
            <person name="Song W."/>
            <person name="Jiang J."/>
            <person name="Jackson S.A."/>
            <person name="Wing R.A."/>
            <person name="Wang J."/>
            <person name="Chen M."/>
        </authorList>
    </citation>
    <scope>NUCLEOTIDE SEQUENCE [LARGE SCALE GENOMIC DNA]</scope>
    <source>
        <strain evidence="1">cv. IRGC 101232</strain>
    </source>
</reference>
<accession>J3MRT0</accession>
<protein>
    <submittedName>
        <fullName evidence="1">Uncharacterized protein</fullName>
    </submittedName>
</protein>
<dbReference type="Gramene" id="OB08G18090.1">
    <property type="protein sequence ID" value="OB08G18090.1"/>
    <property type="gene ID" value="OB08G18090"/>
</dbReference>
<evidence type="ECO:0000313" key="1">
    <source>
        <dbReference type="EnsemblPlants" id="OB08G18090.1"/>
    </source>
</evidence>
<name>J3MRT0_ORYBR</name>
<dbReference type="HOGENOM" id="CLU_2267933_0_0_1"/>
<reference evidence="1" key="2">
    <citation type="submission" date="2013-04" db="UniProtKB">
        <authorList>
            <consortium name="EnsemblPlants"/>
        </authorList>
    </citation>
    <scope>IDENTIFICATION</scope>
</reference>
<sequence>MHKDLNARWKVTEGTCNQISGRDKYVNSCLWKITKKNCYLGVTSSASFLFKKTYNLISKSCCYLIRLFELMLSVMFVNDHISFTCQMIDTTCVRMDKVNQITS</sequence>
<evidence type="ECO:0000313" key="2">
    <source>
        <dbReference type="Proteomes" id="UP000006038"/>
    </source>
</evidence>
<keyword evidence="2" id="KW-1185">Reference proteome</keyword>
<proteinExistence type="predicted"/>
<dbReference type="AlphaFoldDB" id="J3MRT0"/>
<dbReference type="EnsemblPlants" id="OB08G18090.1">
    <property type="protein sequence ID" value="OB08G18090.1"/>
    <property type="gene ID" value="OB08G18090"/>
</dbReference>
<dbReference type="Proteomes" id="UP000006038">
    <property type="component" value="Chromosome 8"/>
</dbReference>